<organism evidence="7 8">
    <name type="scientific">Candidatus Schekmanbacteria bacterium RBG_16_38_10</name>
    <dbReference type="NCBI Taxonomy" id="1817879"/>
    <lineage>
        <taxon>Bacteria</taxon>
        <taxon>Candidatus Schekmaniibacteriota</taxon>
    </lineage>
</organism>
<feature type="transmembrane region" description="Helical" evidence="6">
    <location>
        <begin position="12"/>
        <end position="35"/>
    </location>
</feature>
<feature type="transmembrane region" description="Helical" evidence="6">
    <location>
        <begin position="368"/>
        <end position="388"/>
    </location>
</feature>
<feature type="transmembrane region" description="Helical" evidence="6">
    <location>
        <begin position="116"/>
        <end position="134"/>
    </location>
</feature>
<feature type="transmembrane region" description="Helical" evidence="6">
    <location>
        <begin position="86"/>
        <end position="110"/>
    </location>
</feature>
<evidence type="ECO:0000256" key="1">
    <source>
        <dbReference type="ARBA" id="ARBA00004651"/>
    </source>
</evidence>
<keyword evidence="4 6" id="KW-1133">Transmembrane helix</keyword>
<feature type="transmembrane region" description="Helical" evidence="6">
    <location>
        <begin position="301"/>
        <end position="325"/>
    </location>
</feature>
<dbReference type="InterPro" id="IPR002797">
    <property type="entry name" value="Polysacc_synth"/>
</dbReference>
<keyword evidence="5 6" id="KW-0472">Membrane</keyword>
<dbReference type="PANTHER" id="PTHR30250:SF11">
    <property type="entry name" value="O-ANTIGEN TRANSPORTER-RELATED"/>
    <property type="match status" value="1"/>
</dbReference>
<evidence type="ECO:0000256" key="5">
    <source>
        <dbReference type="ARBA" id="ARBA00023136"/>
    </source>
</evidence>
<comment type="subcellular location">
    <subcellularLocation>
        <location evidence="1">Cell membrane</location>
        <topology evidence="1">Multi-pass membrane protein</topology>
    </subcellularLocation>
</comment>
<dbReference type="InterPro" id="IPR050833">
    <property type="entry name" value="Poly_Biosynth_Transport"/>
</dbReference>
<feature type="transmembrane region" description="Helical" evidence="6">
    <location>
        <begin position="155"/>
        <end position="173"/>
    </location>
</feature>
<reference evidence="7 8" key="1">
    <citation type="journal article" date="2016" name="Nat. Commun.">
        <title>Thousands of microbial genomes shed light on interconnected biogeochemical processes in an aquifer system.</title>
        <authorList>
            <person name="Anantharaman K."/>
            <person name="Brown C.T."/>
            <person name="Hug L.A."/>
            <person name="Sharon I."/>
            <person name="Castelle C.J."/>
            <person name="Probst A.J."/>
            <person name="Thomas B.C."/>
            <person name="Singh A."/>
            <person name="Wilkins M.J."/>
            <person name="Karaoz U."/>
            <person name="Brodie E.L."/>
            <person name="Williams K.H."/>
            <person name="Hubbard S.S."/>
            <person name="Banfield J.F."/>
        </authorList>
    </citation>
    <scope>NUCLEOTIDE SEQUENCE [LARGE SCALE GENOMIC DNA]</scope>
</reference>
<keyword evidence="2" id="KW-1003">Cell membrane</keyword>
<feature type="transmembrane region" description="Helical" evidence="6">
    <location>
        <begin position="225"/>
        <end position="247"/>
    </location>
</feature>
<name>A0A1F7S065_9BACT</name>
<feature type="transmembrane region" description="Helical" evidence="6">
    <location>
        <begin position="267"/>
        <end position="289"/>
    </location>
</feature>
<dbReference type="PANTHER" id="PTHR30250">
    <property type="entry name" value="PST FAMILY PREDICTED COLANIC ACID TRANSPORTER"/>
    <property type="match status" value="1"/>
</dbReference>
<dbReference type="EMBL" id="MGDE01000053">
    <property type="protein sequence ID" value="OGL47192.1"/>
    <property type="molecule type" value="Genomic_DNA"/>
</dbReference>
<proteinExistence type="predicted"/>
<gene>
    <name evidence="7" type="ORF">A2W05_04495</name>
</gene>
<dbReference type="GO" id="GO:0005886">
    <property type="term" value="C:plasma membrane"/>
    <property type="evidence" value="ECO:0007669"/>
    <property type="project" value="UniProtKB-SubCell"/>
</dbReference>
<evidence type="ECO:0000313" key="8">
    <source>
        <dbReference type="Proteomes" id="UP000178797"/>
    </source>
</evidence>
<evidence type="ECO:0000256" key="6">
    <source>
        <dbReference type="SAM" id="Phobius"/>
    </source>
</evidence>
<dbReference type="Pfam" id="PF01943">
    <property type="entry name" value="Polysacc_synt"/>
    <property type="match status" value="1"/>
</dbReference>
<evidence type="ECO:0000313" key="7">
    <source>
        <dbReference type="EMBL" id="OGL47192.1"/>
    </source>
</evidence>
<accession>A0A1F7S065</accession>
<evidence type="ECO:0000256" key="3">
    <source>
        <dbReference type="ARBA" id="ARBA00022692"/>
    </source>
</evidence>
<feature type="transmembrane region" description="Helical" evidence="6">
    <location>
        <begin position="41"/>
        <end position="65"/>
    </location>
</feature>
<feature type="transmembrane region" description="Helical" evidence="6">
    <location>
        <begin position="179"/>
        <end position="202"/>
    </location>
</feature>
<dbReference type="AlphaFoldDB" id="A0A1F7S065"/>
<feature type="transmembrane region" description="Helical" evidence="6">
    <location>
        <begin position="394"/>
        <end position="415"/>
    </location>
</feature>
<keyword evidence="3 6" id="KW-0812">Transmembrane</keyword>
<sequence length="434" mass="46775">MKDHVVRGASGTFGLRIASAGLSFIIGLLLARLLGTTGYGTYAYAMSWVGFLAVPGALGLDRLLVREVAIYKTKSEWGLMRGLLRWANKVVLIVSSCLALLAAVISYIFVSHQDRLVLVSLLTALISLPLVTLTRLRQAVLKGLNRVIAGQVPEMLVQPILFICFTSTAYLLLGKGLTAPWTLGINIAAMGIAFTIGTRVLLKTLPPPINKTFPSYKITEWMRSAFPLMLITGMQIINARTDIIMLGVMRGPKEAGIYSVANHGAELIIFILLAVNTALAPTVVSLYISGETEKLQDVVTASTRIILLFSLPIGLALIVFGHWFLLLFGEAFTHGRTTLAILSAGQLFNASMGSTGLLLVMTGHERKAAIGVGISAALNIILNALLIPKWSIEGASIATAISMITWNILLAIWVYKKIAIHSTVLGAFVPWGKR</sequence>
<dbReference type="Proteomes" id="UP000178797">
    <property type="component" value="Unassembled WGS sequence"/>
</dbReference>
<dbReference type="CDD" id="cd13128">
    <property type="entry name" value="MATE_Wzx_like"/>
    <property type="match status" value="1"/>
</dbReference>
<evidence type="ECO:0000256" key="4">
    <source>
        <dbReference type="ARBA" id="ARBA00022989"/>
    </source>
</evidence>
<comment type="caution">
    <text evidence="7">The sequence shown here is derived from an EMBL/GenBank/DDBJ whole genome shotgun (WGS) entry which is preliminary data.</text>
</comment>
<evidence type="ECO:0000256" key="2">
    <source>
        <dbReference type="ARBA" id="ARBA00022475"/>
    </source>
</evidence>
<feature type="transmembrane region" description="Helical" evidence="6">
    <location>
        <begin position="337"/>
        <end position="361"/>
    </location>
</feature>
<protein>
    <submittedName>
        <fullName evidence="7">Uncharacterized protein</fullName>
    </submittedName>
</protein>